<dbReference type="Proteomes" id="UP000790709">
    <property type="component" value="Unassembled WGS sequence"/>
</dbReference>
<organism evidence="1 2">
    <name type="scientific">Leucogyrophana mollusca</name>
    <dbReference type="NCBI Taxonomy" id="85980"/>
    <lineage>
        <taxon>Eukaryota</taxon>
        <taxon>Fungi</taxon>
        <taxon>Dikarya</taxon>
        <taxon>Basidiomycota</taxon>
        <taxon>Agaricomycotina</taxon>
        <taxon>Agaricomycetes</taxon>
        <taxon>Agaricomycetidae</taxon>
        <taxon>Boletales</taxon>
        <taxon>Boletales incertae sedis</taxon>
        <taxon>Leucogyrophana</taxon>
    </lineage>
</organism>
<name>A0ACB8BIS3_9AGAM</name>
<comment type="caution">
    <text evidence="1">The sequence shown here is derived from an EMBL/GenBank/DDBJ whole genome shotgun (WGS) entry which is preliminary data.</text>
</comment>
<protein>
    <submittedName>
        <fullName evidence="1">Zf-DHHC-domain-containing protein</fullName>
    </submittedName>
</protein>
<dbReference type="EMBL" id="MU266407">
    <property type="protein sequence ID" value="KAH7925173.1"/>
    <property type="molecule type" value="Genomic_DNA"/>
</dbReference>
<gene>
    <name evidence="1" type="ORF">BV22DRAFT_1034282</name>
</gene>
<reference evidence="1" key="1">
    <citation type="journal article" date="2021" name="New Phytol.">
        <title>Evolutionary innovations through gain and loss of genes in the ectomycorrhizal Boletales.</title>
        <authorList>
            <person name="Wu G."/>
            <person name="Miyauchi S."/>
            <person name="Morin E."/>
            <person name="Kuo A."/>
            <person name="Drula E."/>
            <person name="Varga T."/>
            <person name="Kohler A."/>
            <person name="Feng B."/>
            <person name="Cao Y."/>
            <person name="Lipzen A."/>
            <person name="Daum C."/>
            <person name="Hundley H."/>
            <person name="Pangilinan J."/>
            <person name="Johnson J."/>
            <person name="Barry K."/>
            <person name="LaButti K."/>
            <person name="Ng V."/>
            <person name="Ahrendt S."/>
            <person name="Min B."/>
            <person name="Choi I.G."/>
            <person name="Park H."/>
            <person name="Plett J.M."/>
            <person name="Magnuson J."/>
            <person name="Spatafora J.W."/>
            <person name="Nagy L.G."/>
            <person name="Henrissat B."/>
            <person name="Grigoriev I.V."/>
            <person name="Yang Z.L."/>
            <person name="Xu J."/>
            <person name="Martin F.M."/>
        </authorList>
    </citation>
    <scope>NUCLEOTIDE SEQUENCE</scope>
    <source>
        <strain evidence="1">KUC20120723A-06</strain>
    </source>
</reference>
<evidence type="ECO:0000313" key="1">
    <source>
        <dbReference type="EMBL" id="KAH7925173.1"/>
    </source>
</evidence>
<accession>A0ACB8BIS3</accession>
<keyword evidence="2" id="KW-1185">Reference proteome</keyword>
<evidence type="ECO:0000313" key="2">
    <source>
        <dbReference type="Proteomes" id="UP000790709"/>
    </source>
</evidence>
<proteinExistence type="predicted"/>
<sequence>MNQLLGRLVIGFVLFLILFPVCSSQIYIIWPWYGRELTVELLALLLPFNFLAIMLLWNYYLCIVTDPGRVPDYWQPDTQSGDGYEVKRLTGRPRYCRTCEKPKPPRSHHCRQCNRCVLRMDHHCPWVNNCIGHFNYGHFIRFLFFVDITCSYHLAMVTRRVMYSMAKRYWDEPSGLELIFIIMNYVFCIPVLLAVGAFSLYHFYSLLNNTTTIEGWEKDKAATLVRRGKIQEVKFPYNLGARRNIAAVLGSNPLMWCCPTVPPGTGLKYQLSVGDGEWNENSAAQKRRRRADDWEP</sequence>